<evidence type="ECO:0000313" key="2">
    <source>
        <dbReference type="EMBL" id="MBB6628438.1"/>
    </source>
</evidence>
<evidence type="ECO:0000313" key="3">
    <source>
        <dbReference type="Proteomes" id="UP000523955"/>
    </source>
</evidence>
<proteinExistence type="predicted"/>
<dbReference type="EMBL" id="JACKXE010000001">
    <property type="protein sequence ID" value="MBB6628438.1"/>
    <property type="molecule type" value="Genomic_DNA"/>
</dbReference>
<feature type="coiled-coil region" evidence="1">
    <location>
        <begin position="5"/>
        <end position="46"/>
    </location>
</feature>
<keyword evidence="1" id="KW-0175">Coiled coil</keyword>
<evidence type="ECO:0000256" key="1">
    <source>
        <dbReference type="SAM" id="Coils"/>
    </source>
</evidence>
<evidence type="ECO:0008006" key="4">
    <source>
        <dbReference type="Google" id="ProtNLM"/>
    </source>
</evidence>
<protein>
    <recommendedName>
        <fullName evidence="4">Rho termination factor N-terminal domain-containing protein</fullName>
    </recommendedName>
</protein>
<gene>
    <name evidence="2" type="ORF">H5V45_14010</name>
</gene>
<sequence length="111" mass="11896">MRAALERSQDKRAAWKKRATKAEARVVRLERRLAKVEKKARKLVGEVAAEVPAEVVAAAPVEAPAGARTEVSVAATPDSTWTVAQLRDEARRRGLTGLSGKTKAQVLAALA</sequence>
<comment type="caution">
    <text evidence="2">The sequence shown here is derived from an EMBL/GenBank/DDBJ whole genome shotgun (WGS) entry which is preliminary data.</text>
</comment>
<dbReference type="Proteomes" id="UP000523955">
    <property type="component" value="Unassembled WGS sequence"/>
</dbReference>
<reference evidence="2 3" key="1">
    <citation type="submission" date="2020-08" db="EMBL/GenBank/DDBJ databases">
        <authorList>
            <person name="Seo M.-J."/>
        </authorList>
    </citation>
    <scope>NUCLEOTIDE SEQUENCE [LARGE SCALE GENOMIC DNA]</scope>
    <source>
        <strain evidence="2 3">KIGAM211</strain>
    </source>
</reference>
<keyword evidence="3" id="KW-1185">Reference proteome</keyword>
<accession>A0A7X0VCP6</accession>
<organism evidence="2 3">
    <name type="scientific">Nocardioides luti</name>
    <dbReference type="NCBI Taxonomy" id="2761101"/>
    <lineage>
        <taxon>Bacteria</taxon>
        <taxon>Bacillati</taxon>
        <taxon>Actinomycetota</taxon>
        <taxon>Actinomycetes</taxon>
        <taxon>Propionibacteriales</taxon>
        <taxon>Nocardioidaceae</taxon>
        <taxon>Nocardioides</taxon>
    </lineage>
</organism>
<name>A0A7X0VCP6_9ACTN</name>
<dbReference type="AlphaFoldDB" id="A0A7X0VCP6"/>